<dbReference type="EMBL" id="RBXB01000003">
    <property type="protein sequence ID" value="RKS96784.1"/>
    <property type="molecule type" value="Genomic_DNA"/>
</dbReference>
<organism evidence="2 3">
    <name type="scientific">Chryseobacterium defluvii</name>
    <dbReference type="NCBI Taxonomy" id="160396"/>
    <lineage>
        <taxon>Bacteria</taxon>
        <taxon>Pseudomonadati</taxon>
        <taxon>Bacteroidota</taxon>
        <taxon>Flavobacteriia</taxon>
        <taxon>Flavobacteriales</taxon>
        <taxon>Weeksellaceae</taxon>
        <taxon>Chryseobacterium group</taxon>
        <taxon>Chryseobacterium</taxon>
    </lineage>
</organism>
<evidence type="ECO:0000256" key="1">
    <source>
        <dbReference type="SAM" id="Phobius"/>
    </source>
</evidence>
<keyword evidence="1" id="KW-1133">Transmembrane helix</keyword>
<dbReference type="AlphaFoldDB" id="A0A495SBW7"/>
<dbReference type="Proteomes" id="UP000272428">
    <property type="component" value="Unassembled WGS sequence"/>
</dbReference>
<accession>A0A495SBW7</accession>
<dbReference type="RefSeq" id="WP_121462762.1">
    <property type="nucleotide sequence ID" value="NZ_RBXB01000003.1"/>
</dbReference>
<feature type="transmembrane region" description="Helical" evidence="1">
    <location>
        <begin position="162"/>
        <end position="181"/>
    </location>
</feature>
<name>A0A495SBW7_9FLAO</name>
<reference evidence="2 3" key="1">
    <citation type="submission" date="2018-10" db="EMBL/GenBank/DDBJ databases">
        <title>Genomic Encyclopedia of Archaeal and Bacterial Type Strains, Phase II (KMG-II): from individual species to whole genera.</title>
        <authorList>
            <person name="Goeker M."/>
        </authorList>
    </citation>
    <scope>NUCLEOTIDE SEQUENCE [LARGE SCALE GENOMIC DNA]</scope>
    <source>
        <strain evidence="2 3">DSM 14219</strain>
    </source>
</reference>
<sequence length="203" mass="24171">MNFDQLKNEWNNENNEDINIPDSIKKLKESKHPIERIQRTMKREFVMQVIAIILIAFFPFQFGFPSSQYVIYYTSYAMLVVISSYYLYGFYQFYKQTELYTGNTRNSLWKIYYELRLNMERYQSFGFLLLPHFLLTIGLAIYNQLEEKGKSISDLASSHQQTLILVVLIGTLFVVASIVLWTKYIYGRYAKQLETILNETEYE</sequence>
<protein>
    <submittedName>
        <fullName evidence="2">Uncharacterized protein</fullName>
    </submittedName>
</protein>
<proteinExistence type="predicted"/>
<keyword evidence="1" id="KW-0472">Membrane</keyword>
<keyword evidence="1" id="KW-0812">Transmembrane</keyword>
<evidence type="ECO:0000313" key="3">
    <source>
        <dbReference type="Proteomes" id="UP000272428"/>
    </source>
</evidence>
<feature type="transmembrane region" description="Helical" evidence="1">
    <location>
        <begin position="45"/>
        <end position="64"/>
    </location>
</feature>
<gene>
    <name evidence="2" type="ORF">BCF58_3219</name>
</gene>
<evidence type="ECO:0000313" key="2">
    <source>
        <dbReference type="EMBL" id="RKS96784.1"/>
    </source>
</evidence>
<feature type="transmembrane region" description="Helical" evidence="1">
    <location>
        <begin position="70"/>
        <end position="88"/>
    </location>
</feature>
<comment type="caution">
    <text evidence="2">The sequence shown here is derived from an EMBL/GenBank/DDBJ whole genome shotgun (WGS) entry which is preliminary data.</text>
</comment>
<dbReference type="OrthoDB" id="1249607at2"/>
<keyword evidence="3" id="KW-1185">Reference proteome</keyword>
<feature type="transmembrane region" description="Helical" evidence="1">
    <location>
        <begin position="125"/>
        <end position="142"/>
    </location>
</feature>